<keyword evidence="1" id="KW-1133">Transmembrane helix</keyword>
<accession>A0ABQ1NYG8</accession>
<dbReference type="Proteomes" id="UP000638188">
    <property type="component" value="Unassembled WGS sequence"/>
</dbReference>
<reference evidence="3" key="1">
    <citation type="journal article" date="2019" name="Int. J. Syst. Evol. Microbiol.">
        <title>The Global Catalogue of Microorganisms (GCM) 10K type strain sequencing project: providing services to taxonomists for standard genome sequencing and annotation.</title>
        <authorList>
            <consortium name="The Broad Institute Genomics Platform"/>
            <consortium name="The Broad Institute Genome Sequencing Center for Infectious Disease"/>
            <person name="Wu L."/>
            <person name="Ma J."/>
        </authorList>
    </citation>
    <scope>NUCLEOTIDE SEQUENCE [LARGE SCALE GENOMIC DNA]</scope>
    <source>
        <strain evidence="3">CGMCC 1.12482</strain>
    </source>
</reference>
<evidence type="ECO:0000313" key="2">
    <source>
        <dbReference type="EMBL" id="GGC87324.1"/>
    </source>
</evidence>
<keyword evidence="1" id="KW-0812">Transmembrane</keyword>
<sequence length="123" mass="13524">MSEPVSSGLAGVGLVKIAGFLFGATFASIVVMAMTQPKSTREWVVALICTVIASICGGAFVVQWFELHRWAEVWEGSVALAGLHFVCGLPAWVFVRAWFVYAEKRQTMSLTDMIRELREALRG</sequence>
<proteinExistence type="predicted"/>
<keyword evidence="3" id="KW-1185">Reference proteome</keyword>
<keyword evidence="1" id="KW-0472">Membrane</keyword>
<feature type="transmembrane region" description="Helical" evidence="1">
    <location>
        <begin position="43"/>
        <end position="65"/>
    </location>
</feature>
<feature type="transmembrane region" description="Helical" evidence="1">
    <location>
        <begin position="77"/>
        <end position="99"/>
    </location>
</feature>
<protein>
    <submittedName>
        <fullName evidence="2">Uncharacterized protein</fullName>
    </submittedName>
</protein>
<gene>
    <name evidence="2" type="ORF">GCM10007418_03860</name>
</gene>
<comment type="caution">
    <text evidence="2">The sequence shown here is derived from an EMBL/GenBank/DDBJ whole genome shotgun (WGS) entry which is preliminary data.</text>
</comment>
<dbReference type="EMBL" id="BMFF01000001">
    <property type="protein sequence ID" value="GGC87324.1"/>
    <property type="molecule type" value="Genomic_DNA"/>
</dbReference>
<feature type="transmembrane region" description="Helical" evidence="1">
    <location>
        <begin position="12"/>
        <end position="31"/>
    </location>
</feature>
<evidence type="ECO:0000313" key="3">
    <source>
        <dbReference type="Proteomes" id="UP000638188"/>
    </source>
</evidence>
<name>A0ABQ1NYG8_9GAMM</name>
<organism evidence="2 3">
    <name type="scientific">Halopseudomonas salina</name>
    <dbReference type="NCBI Taxonomy" id="1323744"/>
    <lineage>
        <taxon>Bacteria</taxon>
        <taxon>Pseudomonadati</taxon>
        <taxon>Pseudomonadota</taxon>
        <taxon>Gammaproteobacteria</taxon>
        <taxon>Pseudomonadales</taxon>
        <taxon>Pseudomonadaceae</taxon>
        <taxon>Halopseudomonas</taxon>
    </lineage>
</organism>
<evidence type="ECO:0000256" key="1">
    <source>
        <dbReference type="SAM" id="Phobius"/>
    </source>
</evidence>